<gene>
    <name evidence="1" type="ORF">MAGMO_2683</name>
</gene>
<dbReference type="EMBL" id="LO017727">
    <property type="protein sequence ID" value="CRH06836.1"/>
    <property type="molecule type" value="Genomic_DNA"/>
</dbReference>
<sequence length="125" mass="13867">MGFVATALFFMLVWLISQQALQRIEAQVREDAGSSLATVHQATRQALDLWVIDQSKQAHAYALSERLLQWVYPLLERSELPADQLREHDAQDAIRALFSSADGDLLGPHYAVTSMAGTTLAASRK</sequence>
<name>A0A1S7LM60_MAGMO</name>
<dbReference type="AlphaFoldDB" id="A0A1S7LM60"/>
<proteinExistence type="predicted"/>
<reference evidence="1" key="1">
    <citation type="submission" date="2015-04" db="EMBL/GenBank/DDBJ databases">
        <authorList>
            <person name="Syromyatnikov M.Y."/>
            <person name="Popov V.N."/>
        </authorList>
    </citation>
    <scope>NUCLEOTIDE SEQUENCE</scope>
    <source>
        <strain evidence="1">MO-1</strain>
    </source>
</reference>
<accession>A0A1S7LM60</accession>
<organism evidence="1">
    <name type="scientific">Magnetococcus massalia (strain MO-1)</name>
    <dbReference type="NCBI Taxonomy" id="451514"/>
    <lineage>
        <taxon>Bacteria</taxon>
        <taxon>Pseudomonadati</taxon>
        <taxon>Pseudomonadota</taxon>
        <taxon>Magnetococcia</taxon>
        <taxon>Magnetococcales</taxon>
        <taxon>Magnetococcaceae</taxon>
        <taxon>Magnetococcus</taxon>
    </lineage>
</organism>
<evidence type="ECO:0000313" key="1">
    <source>
        <dbReference type="EMBL" id="CRH06836.1"/>
    </source>
</evidence>
<protein>
    <submittedName>
        <fullName evidence="1">Uncharacterized protein</fullName>
    </submittedName>
</protein>